<dbReference type="InterPro" id="IPR050266">
    <property type="entry name" value="AB_hydrolase_sf"/>
</dbReference>
<evidence type="ECO:0000256" key="1">
    <source>
        <dbReference type="ARBA" id="ARBA00010088"/>
    </source>
</evidence>
<dbReference type="EMBL" id="JADCKQ010000005">
    <property type="protein sequence ID" value="MBI1493563.1"/>
    <property type="molecule type" value="Genomic_DNA"/>
</dbReference>
<dbReference type="GO" id="GO:0008233">
    <property type="term" value="F:peptidase activity"/>
    <property type="evidence" value="ECO:0007669"/>
    <property type="project" value="InterPro"/>
</dbReference>
<dbReference type="InterPro" id="IPR002410">
    <property type="entry name" value="Peptidase_S33"/>
</dbReference>
<dbReference type="PANTHER" id="PTHR43798:SF33">
    <property type="entry name" value="HYDROLASE, PUTATIVE (AFU_ORTHOLOGUE AFUA_2G14860)-RELATED"/>
    <property type="match status" value="1"/>
</dbReference>
<sequence length="278" mass="30254">MAISSIAQADEAQINSATLSYTVVGEGPAVMVMHGGLGLDHTYLRPYFDQLSDTHSVIYYDHYGNGQSAYPEDFSDLTMERLVSDADALRAHLGHDDMTLIGHSYGGFIAQAYAAAHQDRLRGLALIDTAPALDYEPALSGNEDQMGALDALFSGPMPDNETFRATWNLVIQMYFKDFDPAVGVRLDEATTYSYQAWNAAAGLLGTFNMTGILPDVKTPVWAVAGRVDGITPPDHGAGRIADLAPNATLTIYENSAHYPFIEEEEAFFTDLRAWMSGL</sequence>
<accession>A0A8J7IVS8</accession>
<dbReference type="AlphaFoldDB" id="A0A8J7IVS8"/>
<organism evidence="4 5">
    <name type="scientific">Halocynthiibacter styelae</name>
    <dbReference type="NCBI Taxonomy" id="2761955"/>
    <lineage>
        <taxon>Bacteria</taxon>
        <taxon>Pseudomonadati</taxon>
        <taxon>Pseudomonadota</taxon>
        <taxon>Alphaproteobacteria</taxon>
        <taxon>Rhodobacterales</taxon>
        <taxon>Paracoccaceae</taxon>
        <taxon>Halocynthiibacter</taxon>
    </lineage>
</organism>
<dbReference type="Pfam" id="PF00561">
    <property type="entry name" value="Abhydrolase_1"/>
    <property type="match status" value="1"/>
</dbReference>
<gene>
    <name evidence="4" type="ORF">H1D41_07965</name>
</gene>
<dbReference type="SUPFAM" id="SSF53474">
    <property type="entry name" value="alpha/beta-Hydrolases"/>
    <property type="match status" value="1"/>
</dbReference>
<name>A0A8J7IVS8_9RHOB</name>
<dbReference type="GO" id="GO:0016020">
    <property type="term" value="C:membrane"/>
    <property type="evidence" value="ECO:0007669"/>
    <property type="project" value="TreeGrafter"/>
</dbReference>
<dbReference type="Gene3D" id="3.40.50.1820">
    <property type="entry name" value="alpha/beta hydrolase"/>
    <property type="match status" value="1"/>
</dbReference>
<dbReference type="InterPro" id="IPR000073">
    <property type="entry name" value="AB_hydrolase_1"/>
</dbReference>
<keyword evidence="5" id="KW-1185">Reference proteome</keyword>
<evidence type="ECO:0000259" key="3">
    <source>
        <dbReference type="Pfam" id="PF00561"/>
    </source>
</evidence>
<evidence type="ECO:0000313" key="5">
    <source>
        <dbReference type="Proteomes" id="UP000640583"/>
    </source>
</evidence>
<evidence type="ECO:0000256" key="2">
    <source>
        <dbReference type="ARBA" id="ARBA00022801"/>
    </source>
</evidence>
<dbReference type="PANTHER" id="PTHR43798">
    <property type="entry name" value="MONOACYLGLYCEROL LIPASE"/>
    <property type="match status" value="1"/>
</dbReference>
<dbReference type="InterPro" id="IPR029058">
    <property type="entry name" value="AB_hydrolase_fold"/>
</dbReference>
<keyword evidence="2 4" id="KW-0378">Hydrolase</keyword>
<dbReference type="PRINTS" id="PR00111">
    <property type="entry name" value="ABHYDROLASE"/>
</dbReference>
<evidence type="ECO:0000313" key="4">
    <source>
        <dbReference type="EMBL" id="MBI1493563.1"/>
    </source>
</evidence>
<reference evidence="4" key="1">
    <citation type="submission" date="2020-10" db="EMBL/GenBank/DDBJ databases">
        <title>Paenihalocynthiibacter styelae gen. nov., sp. nov., isolated from stalked sea squirt Styela clava.</title>
        <authorList>
            <person name="Kim Y.-O."/>
            <person name="Yoon J.-H."/>
        </authorList>
    </citation>
    <scope>NUCLEOTIDE SEQUENCE</scope>
    <source>
        <strain evidence="4">MYP1-1</strain>
    </source>
</reference>
<comment type="similarity">
    <text evidence="1">Belongs to the peptidase S33 family.</text>
</comment>
<dbReference type="PRINTS" id="PR00793">
    <property type="entry name" value="PROAMNOPTASE"/>
</dbReference>
<dbReference type="RefSeq" id="WP_228848403.1">
    <property type="nucleotide sequence ID" value="NZ_JADCKQ010000005.1"/>
</dbReference>
<dbReference type="Proteomes" id="UP000640583">
    <property type="component" value="Unassembled WGS sequence"/>
</dbReference>
<protein>
    <submittedName>
        <fullName evidence="4">Alpha/beta fold hydrolase</fullName>
    </submittedName>
</protein>
<comment type="caution">
    <text evidence="4">The sequence shown here is derived from an EMBL/GenBank/DDBJ whole genome shotgun (WGS) entry which is preliminary data.</text>
</comment>
<feature type="domain" description="AB hydrolase-1" evidence="3">
    <location>
        <begin position="28"/>
        <end position="137"/>
    </location>
</feature>
<dbReference type="GO" id="GO:0006508">
    <property type="term" value="P:proteolysis"/>
    <property type="evidence" value="ECO:0007669"/>
    <property type="project" value="InterPro"/>
</dbReference>
<proteinExistence type="inferred from homology"/>